<dbReference type="AlphaFoldDB" id="A0A318JMK3"/>
<dbReference type="SUPFAM" id="SSF53822">
    <property type="entry name" value="Periplasmic binding protein-like I"/>
    <property type="match status" value="1"/>
</dbReference>
<dbReference type="OrthoDB" id="5290698at2"/>
<comment type="caution">
    <text evidence="5">The sequence shown here is derived from an EMBL/GenBank/DDBJ whole genome shotgun (WGS) entry which is preliminary data.</text>
</comment>
<dbReference type="RefSeq" id="WP_110254669.1">
    <property type="nucleotide sequence ID" value="NZ_QJKB01000002.1"/>
</dbReference>
<feature type="chain" id="PRO_5016298366" evidence="3">
    <location>
        <begin position="24"/>
        <end position="380"/>
    </location>
</feature>
<comment type="similarity">
    <text evidence="1">Belongs to the leucine-binding protein family.</text>
</comment>
<feature type="domain" description="Leucine-binding protein" evidence="4">
    <location>
        <begin position="25"/>
        <end position="339"/>
    </location>
</feature>
<dbReference type="InterPro" id="IPR028081">
    <property type="entry name" value="Leu-bd"/>
</dbReference>
<dbReference type="PANTHER" id="PTHR30483:SF38">
    <property type="entry name" value="BLR7848 PROTEIN"/>
    <property type="match status" value="1"/>
</dbReference>
<reference evidence="5 6" key="1">
    <citation type="submission" date="2018-05" db="EMBL/GenBank/DDBJ databases">
        <title>Genomic Encyclopedia of Type Strains, Phase IV (KMG-IV): sequencing the most valuable type-strain genomes for metagenomic binning, comparative biology and taxonomic classification.</title>
        <authorList>
            <person name="Goeker M."/>
        </authorList>
    </citation>
    <scope>NUCLEOTIDE SEQUENCE [LARGE SCALE GENOMIC DNA]</scope>
    <source>
        <strain evidence="5 6">DSM 19792</strain>
    </source>
</reference>
<sequence>MQIKLRPTLLALLIATTTGMAQADITIGVSLPLTGPASGLGIPTKNGIGLWPETIGGEKVKLIILDDASDTTQSSKNARRLITDDKVDIIVGSTATPASVALAEVATELKVPQISTSPVELAAGKGAWTFRVAQSTQLMANAVADHMKKEGVKTYAYLGYSDAYGEAWFKAISAAASKAGLQSVATERFNRPDTTVTAQSLKIVATKPDAILIGASGSGAAMPHKALIERGYKGKIYQTHGAASRDLIRLGGKDVEGAFVVAGLAMLPELLPESHPSKHLATDFTSRYEKQYGEGTRNQFAAHGYDAYLLLNRVIPLALKKAKPGTPEFRTALKDAMESEIDIPITQGVLHYTANDHFGLEEKARVMLTIQGGNWKAVGP</sequence>
<dbReference type="EMBL" id="QJKB01000002">
    <property type="protein sequence ID" value="PXX45211.1"/>
    <property type="molecule type" value="Genomic_DNA"/>
</dbReference>
<protein>
    <submittedName>
        <fullName evidence="5">Amino acid/amide ABC transporter substrate-binding protein (HAAT family)</fullName>
    </submittedName>
</protein>
<evidence type="ECO:0000313" key="5">
    <source>
        <dbReference type="EMBL" id="PXX45211.1"/>
    </source>
</evidence>
<keyword evidence="2 3" id="KW-0732">Signal</keyword>
<dbReference type="Proteomes" id="UP000247792">
    <property type="component" value="Unassembled WGS sequence"/>
</dbReference>
<organism evidence="5 6">
    <name type="scientific">Undibacterium pigrum</name>
    <dbReference type="NCBI Taxonomy" id="401470"/>
    <lineage>
        <taxon>Bacteria</taxon>
        <taxon>Pseudomonadati</taxon>
        <taxon>Pseudomonadota</taxon>
        <taxon>Betaproteobacteria</taxon>
        <taxon>Burkholderiales</taxon>
        <taxon>Oxalobacteraceae</taxon>
        <taxon>Undibacterium</taxon>
    </lineage>
</organism>
<evidence type="ECO:0000313" key="6">
    <source>
        <dbReference type="Proteomes" id="UP000247792"/>
    </source>
</evidence>
<name>A0A318JMK3_9BURK</name>
<proteinExistence type="inferred from homology"/>
<gene>
    <name evidence="5" type="ORF">DFR42_102439</name>
</gene>
<dbReference type="Pfam" id="PF13458">
    <property type="entry name" value="Peripla_BP_6"/>
    <property type="match status" value="1"/>
</dbReference>
<evidence type="ECO:0000256" key="1">
    <source>
        <dbReference type="ARBA" id="ARBA00010062"/>
    </source>
</evidence>
<accession>A0A318JMK3</accession>
<evidence type="ECO:0000256" key="3">
    <source>
        <dbReference type="SAM" id="SignalP"/>
    </source>
</evidence>
<feature type="signal peptide" evidence="3">
    <location>
        <begin position="1"/>
        <end position="23"/>
    </location>
</feature>
<dbReference type="InterPro" id="IPR028082">
    <property type="entry name" value="Peripla_BP_I"/>
</dbReference>
<keyword evidence="6" id="KW-1185">Reference proteome</keyword>
<evidence type="ECO:0000259" key="4">
    <source>
        <dbReference type="Pfam" id="PF13458"/>
    </source>
</evidence>
<dbReference type="PANTHER" id="PTHR30483">
    <property type="entry name" value="LEUCINE-SPECIFIC-BINDING PROTEIN"/>
    <property type="match status" value="1"/>
</dbReference>
<dbReference type="InterPro" id="IPR051010">
    <property type="entry name" value="BCAA_transport"/>
</dbReference>
<dbReference type="CDD" id="cd06333">
    <property type="entry name" value="PBP1_ABC_RPA1789-like"/>
    <property type="match status" value="1"/>
</dbReference>
<evidence type="ECO:0000256" key="2">
    <source>
        <dbReference type="ARBA" id="ARBA00022729"/>
    </source>
</evidence>
<dbReference type="Gene3D" id="3.40.50.2300">
    <property type="match status" value="2"/>
</dbReference>